<evidence type="ECO:0008006" key="3">
    <source>
        <dbReference type="Google" id="ProtNLM"/>
    </source>
</evidence>
<protein>
    <recommendedName>
        <fullName evidence="3">Response regulatory domain-containing protein</fullName>
    </recommendedName>
</protein>
<reference evidence="1 2" key="1">
    <citation type="journal article" date="2016" name="Nat. Commun.">
        <title>Thousands of microbial genomes shed light on interconnected biogeochemical processes in an aquifer system.</title>
        <authorList>
            <person name="Anantharaman K."/>
            <person name="Brown C.T."/>
            <person name="Hug L.A."/>
            <person name="Sharon I."/>
            <person name="Castelle C.J."/>
            <person name="Probst A.J."/>
            <person name="Thomas B.C."/>
            <person name="Singh A."/>
            <person name="Wilkins M.J."/>
            <person name="Karaoz U."/>
            <person name="Brodie E.L."/>
            <person name="Williams K.H."/>
            <person name="Hubbard S.S."/>
            <person name="Banfield J.F."/>
        </authorList>
    </citation>
    <scope>NUCLEOTIDE SEQUENCE [LARGE SCALE GENOMIC DNA]</scope>
</reference>
<gene>
    <name evidence="1" type="ORF">A2678_02640</name>
</gene>
<accession>A0A1F6CIU2</accession>
<name>A0A1F6CIU2_9BACT</name>
<comment type="caution">
    <text evidence="1">The sequence shown here is derived from an EMBL/GenBank/DDBJ whole genome shotgun (WGS) entry which is preliminary data.</text>
</comment>
<dbReference type="EMBL" id="MFKU01000006">
    <property type="protein sequence ID" value="OGG48937.1"/>
    <property type="molecule type" value="Genomic_DNA"/>
</dbReference>
<dbReference type="AlphaFoldDB" id="A0A1F6CIU2"/>
<proteinExistence type="predicted"/>
<evidence type="ECO:0000313" key="2">
    <source>
        <dbReference type="Proteomes" id="UP000178815"/>
    </source>
</evidence>
<dbReference type="Proteomes" id="UP000178815">
    <property type="component" value="Unassembled WGS sequence"/>
</dbReference>
<evidence type="ECO:0000313" key="1">
    <source>
        <dbReference type="EMBL" id="OGG48937.1"/>
    </source>
</evidence>
<sequence>MKNGSKVLRILCIDDKPSELDRARKEVEAAGHKFVGIHAGTKWLSEFLPEIRTADAIITDLHFRPYPEAHDEGDDVLLSGLLVVIHALGLGKPVAVCTEMDTDYGTGHHGKTYSWIHDAYLEGDDECIGPTEDIGGERKYLILIGHKDWKRAVWRIIRTEKKKAL</sequence>
<organism evidence="1 2">
    <name type="scientific">Candidatus Kaiserbacteria bacterium RIFCSPHIGHO2_01_FULL_53_31</name>
    <dbReference type="NCBI Taxonomy" id="1798481"/>
    <lineage>
        <taxon>Bacteria</taxon>
        <taxon>Candidatus Kaiseribacteriota</taxon>
    </lineage>
</organism>